<dbReference type="Proteomes" id="UP000006672">
    <property type="component" value="Unassembled WGS sequence"/>
</dbReference>
<dbReference type="CTD" id="66058785"/>
<evidence type="ECO:0000256" key="1">
    <source>
        <dbReference type="ARBA" id="ARBA00023157"/>
    </source>
</evidence>
<gene>
    <name evidence="2 4" type="primary">Bm17437</name>
    <name evidence="2" type="ORF">BM_BM17437</name>
</gene>
<evidence type="ECO:0000313" key="4">
    <source>
        <dbReference type="WBParaSite" id="Bm17437.1"/>
    </source>
</evidence>
<dbReference type="InterPro" id="IPR035976">
    <property type="entry name" value="Sushi/SCR/CCP_sf"/>
</dbReference>
<dbReference type="GeneID" id="66058785"/>
<dbReference type="AlphaFoldDB" id="A0A4E9FD97"/>
<proteinExistence type="predicted"/>
<dbReference type="WBParaSite" id="Bm17437.1">
    <property type="protein sequence ID" value="Bm17437.1"/>
    <property type="gene ID" value="WBGene00268580"/>
</dbReference>
<dbReference type="SUPFAM" id="SSF57535">
    <property type="entry name" value="Complement control module/SCR domain"/>
    <property type="match status" value="1"/>
</dbReference>
<reference evidence="2" key="2">
    <citation type="submission" date="2019-04" db="EMBL/GenBank/DDBJ databases">
        <authorList>
            <person name="Howe K."/>
            <person name="Paulini M."/>
            <person name="Williams G."/>
        </authorList>
    </citation>
    <scope>NUCLEOTIDE SEQUENCE [LARGE SCALE GENOMIC DNA]</scope>
    <source>
        <strain evidence="2">FR3</strain>
    </source>
</reference>
<evidence type="ECO:0000313" key="3">
    <source>
        <dbReference type="Proteomes" id="UP000006672"/>
    </source>
</evidence>
<name>A0A4E9FD97_BRUMA</name>
<reference evidence="3" key="1">
    <citation type="journal article" date="2007" name="Science">
        <title>Draft genome of the filarial nematode parasite Brugia malayi.</title>
        <authorList>
            <person name="Ghedin E."/>
            <person name="Wang S."/>
            <person name="Spiro D."/>
            <person name="Caler E."/>
            <person name="Zhao Q."/>
            <person name="Crabtree J."/>
            <person name="Allen J.E."/>
            <person name="Delcher A.L."/>
            <person name="Guiliano D.B."/>
            <person name="Miranda-Saavedra D."/>
            <person name="Angiuoli S.V."/>
            <person name="Creasy T."/>
            <person name="Amedeo P."/>
            <person name="Haas B."/>
            <person name="El-Sayed N.M."/>
            <person name="Wortman J.R."/>
            <person name="Feldblyum T."/>
            <person name="Tallon L."/>
            <person name="Schatz M."/>
            <person name="Shumway M."/>
            <person name="Koo H."/>
            <person name="Salzberg S.L."/>
            <person name="Schobel S."/>
            <person name="Pertea M."/>
            <person name="Pop M."/>
            <person name="White O."/>
            <person name="Barton G.J."/>
            <person name="Carlow C.K."/>
            <person name="Crawford M.J."/>
            <person name="Daub J."/>
            <person name="Dimmic M.W."/>
            <person name="Estes C.F."/>
            <person name="Foster J.M."/>
            <person name="Ganatra M."/>
            <person name="Gregory W.F."/>
            <person name="Johnson N.M."/>
            <person name="Jin J."/>
            <person name="Komuniecki R."/>
            <person name="Korf I."/>
            <person name="Kumar S."/>
            <person name="Laney S."/>
            <person name="Li B.W."/>
            <person name="Li W."/>
            <person name="Lindblom T.H."/>
            <person name="Lustigman S."/>
            <person name="Ma D."/>
            <person name="Maina C.V."/>
            <person name="Martin D.M."/>
            <person name="McCarter J.P."/>
            <person name="McReynolds L."/>
            <person name="Mitreva M."/>
            <person name="Nutman T.B."/>
            <person name="Parkinson J."/>
            <person name="Peregrin-Alvarez J.M."/>
            <person name="Poole C."/>
            <person name="Ren Q."/>
            <person name="Saunders L."/>
            <person name="Sluder A.E."/>
            <person name="Smith K."/>
            <person name="Stanke M."/>
            <person name="Unnasch T.R."/>
            <person name="Ware J."/>
            <person name="Wei A.D."/>
            <person name="Weil G."/>
            <person name="Williams D.J."/>
            <person name="Zhang Y."/>
            <person name="Williams S.A."/>
            <person name="Fraser-Liggett C."/>
            <person name="Slatko B."/>
            <person name="Blaxter M.L."/>
            <person name="Scott A.L."/>
        </authorList>
    </citation>
    <scope>NUCLEOTIDE SEQUENCE</scope>
    <source>
        <strain evidence="3">FR3</strain>
    </source>
</reference>
<dbReference type="KEGG" id="bmy:BM_BM17437"/>
<accession>A0A5S6PDF9</accession>
<keyword evidence="3" id="KW-1185">Reference proteome</keyword>
<dbReference type="RefSeq" id="XP_042933817.1">
    <property type="nucleotide sequence ID" value="XM_043077883.1"/>
</dbReference>
<dbReference type="OrthoDB" id="5804959at2759"/>
<protein>
    <submittedName>
        <fullName evidence="4">Sushi domain-containing protein</fullName>
    </submittedName>
</protein>
<dbReference type="Gene3D" id="2.10.70.10">
    <property type="entry name" value="Complement Module, domain 1"/>
    <property type="match status" value="1"/>
</dbReference>
<reference evidence="4" key="3">
    <citation type="submission" date="2019-12" db="UniProtKB">
        <authorList>
            <consortium name="WormBaseParasite"/>
        </authorList>
    </citation>
    <scope>IDENTIFICATION</scope>
</reference>
<dbReference type="STRING" id="6279.A0A5S6PDF9"/>
<dbReference type="CDD" id="cd00033">
    <property type="entry name" value="CCP"/>
    <property type="match status" value="1"/>
</dbReference>
<sequence>MALLKCNTNYIAVGSVTAFCESNSKWNKKIGFFVTMNQLSKCVPLDSGKPCSQIGNFPGTIHYMTWLPYTTKEALITKLVSGTRTIFICDPDFTVKGESQSLSFDGRWSAEPPKCVSIWSGCEVLRSDQG</sequence>
<dbReference type="EMBL" id="CAAKNF010000192">
    <property type="protein sequence ID" value="VIO92739.1"/>
    <property type="molecule type" value="Genomic_DNA"/>
</dbReference>
<dbReference type="InterPro" id="IPR000436">
    <property type="entry name" value="Sushi_SCR_CCP_dom"/>
</dbReference>
<evidence type="ECO:0000313" key="2">
    <source>
        <dbReference type="EMBL" id="VIO92739.1"/>
    </source>
</evidence>
<organism evidence="2">
    <name type="scientific">Brugia malayi</name>
    <name type="common">Filarial nematode worm</name>
    <dbReference type="NCBI Taxonomy" id="6279"/>
    <lineage>
        <taxon>Eukaryota</taxon>
        <taxon>Metazoa</taxon>
        <taxon>Ecdysozoa</taxon>
        <taxon>Nematoda</taxon>
        <taxon>Chromadorea</taxon>
        <taxon>Rhabditida</taxon>
        <taxon>Spirurina</taxon>
        <taxon>Spiruromorpha</taxon>
        <taxon>Filarioidea</taxon>
        <taxon>Onchocercidae</taxon>
        <taxon>Brugia</taxon>
    </lineage>
</organism>
<keyword evidence="1" id="KW-1015">Disulfide bond</keyword>
<accession>A0A4E9FD97</accession>